<dbReference type="PANTHER" id="PTHR19305">
    <property type="entry name" value="SYNAPTOSOMAL ASSOCIATED PROTEIN"/>
    <property type="match status" value="1"/>
</dbReference>
<evidence type="ECO:0000259" key="2">
    <source>
        <dbReference type="PROSITE" id="PS50192"/>
    </source>
</evidence>
<comment type="caution">
    <text evidence="3">The sequence shown here is derived from an EMBL/GenBank/DDBJ whole genome shotgun (WGS) entry which is preliminary data.</text>
</comment>
<dbReference type="Gene3D" id="1.20.5.110">
    <property type="match status" value="2"/>
</dbReference>
<gene>
    <name evidence="3" type="ORF">ODALV1_LOCUS22298</name>
</gene>
<protein>
    <recommendedName>
        <fullName evidence="2">t-SNARE coiled-coil homology domain-containing protein</fullName>
    </recommendedName>
</protein>
<keyword evidence="4" id="KW-1185">Reference proteome</keyword>
<evidence type="ECO:0000313" key="4">
    <source>
        <dbReference type="Proteomes" id="UP001642540"/>
    </source>
</evidence>
<organism evidence="3 4">
    <name type="scientific">Orchesella dallaii</name>
    <dbReference type="NCBI Taxonomy" id="48710"/>
    <lineage>
        <taxon>Eukaryota</taxon>
        <taxon>Metazoa</taxon>
        <taxon>Ecdysozoa</taxon>
        <taxon>Arthropoda</taxon>
        <taxon>Hexapoda</taxon>
        <taxon>Collembola</taxon>
        <taxon>Entomobryomorpha</taxon>
        <taxon>Entomobryoidea</taxon>
        <taxon>Orchesellidae</taxon>
        <taxon>Orchesellinae</taxon>
        <taxon>Orchesella</taxon>
    </lineage>
</organism>
<feature type="domain" description="T-SNARE coiled-coil homology" evidence="2">
    <location>
        <begin position="114"/>
        <end position="176"/>
    </location>
</feature>
<name>A0ABP1RHP2_9HEXA</name>
<dbReference type="PROSITE" id="PS50192">
    <property type="entry name" value="T_SNARE"/>
    <property type="match status" value="1"/>
</dbReference>
<reference evidence="3 4" key="1">
    <citation type="submission" date="2024-08" db="EMBL/GenBank/DDBJ databases">
        <authorList>
            <person name="Cucini C."/>
            <person name="Frati F."/>
        </authorList>
    </citation>
    <scope>NUCLEOTIDE SEQUENCE [LARGE SCALE GENOMIC DNA]</scope>
</reference>
<dbReference type="EMBL" id="CAXLJM020000075">
    <property type="protein sequence ID" value="CAL8128532.1"/>
    <property type="molecule type" value="Genomic_DNA"/>
</dbReference>
<feature type="compositionally biased region" description="Basic and acidic residues" evidence="1">
    <location>
        <begin position="80"/>
        <end position="95"/>
    </location>
</feature>
<evidence type="ECO:0000313" key="3">
    <source>
        <dbReference type="EMBL" id="CAL8128532.1"/>
    </source>
</evidence>
<dbReference type="Proteomes" id="UP001642540">
    <property type="component" value="Unassembled WGS sequence"/>
</dbReference>
<dbReference type="PANTHER" id="PTHR19305:SF14">
    <property type="entry name" value="SYNAPTOSOMAL-ASSOCIATED PROTEIN-RELATED"/>
    <property type="match status" value="1"/>
</dbReference>
<dbReference type="SUPFAM" id="SSF58038">
    <property type="entry name" value="SNARE fusion complex"/>
    <property type="match status" value="2"/>
</dbReference>
<accession>A0ABP1RHP2</accession>
<evidence type="ECO:0000256" key="1">
    <source>
        <dbReference type="SAM" id="MobiDB-lite"/>
    </source>
</evidence>
<proteinExistence type="predicted"/>
<dbReference type="SMART" id="SM00397">
    <property type="entry name" value="t_SNARE"/>
    <property type="match status" value="1"/>
</dbReference>
<sequence>MVGLCLESEKLGIKTTEMLAHQREQLNDVEQGMHRIKESGHEAGRHLNGMDKIWGLFSNPFDTSHKHKDAEVWKSNSDSEEVKSKSSRRVEKSDENDSSNKTSNGRFVTKITGDAKEDEMEQYLEQVNSSLGNMKNLAISIGNEIEASNKKLDVITEMTQINDTMIHRSTQRVEKQLK</sequence>
<feature type="region of interest" description="Disordered" evidence="1">
    <location>
        <begin position="68"/>
        <end position="114"/>
    </location>
</feature>
<dbReference type="InterPro" id="IPR000727">
    <property type="entry name" value="T_SNARE_dom"/>
</dbReference>